<comment type="caution">
    <text evidence="3">The sequence shown here is derived from an EMBL/GenBank/DDBJ whole genome shotgun (WGS) entry which is preliminary data.</text>
</comment>
<protein>
    <submittedName>
        <fullName evidence="3">(diamondback moth) hypothetical protein</fullName>
    </submittedName>
</protein>
<evidence type="ECO:0000256" key="2">
    <source>
        <dbReference type="SAM" id="MobiDB-lite"/>
    </source>
</evidence>
<evidence type="ECO:0000256" key="1">
    <source>
        <dbReference type="SAM" id="Coils"/>
    </source>
</evidence>
<keyword evidence="4" id="KW-1185">Reference proteome</keyword>
<proteinExistence type="predicted"/>
<dbReference type="EMBL" id="CAJHNJ030000069">
    <property type="protein sequence ID" value="CAG9133900.1"/>
    <property type="molecule type" value="Genomic_DNA"/>
</dbReference>
<feature type="compositionally biased region" description="Polar residues" evidence="2">
    <location>
        <begin position="32"/>
        <end position="44"/>
    </location>
</feature>
<evidence type="ECO:0000313" key="3">
    <source>
        <dbReference type="EMBL" id="CAG9133900.1"/>
    </source>
</evidence>
<evidence type="ECO:0000313" key="4">
    <source>
        <dbReference type="Proteomes" id="UP000653454"/>
    </source>
</evidence>
<feature type="region of interest" description="Disordered" evidence="2">
    <location>
        <begin position="1"/>
        <end position="52"/>
    </location>
</feature>
<feature type="coiled-coil region" evidence="1">
    <location>
        <begin position="85"/>
        <end position="133"/>
    </location>
</feature>
<reference evidence="3" key="1">
    <citation type="submission" date="2020-11" db="EMBL/GenBank/DDBJ databases">
        <authorList>
            <person name="Whiteford S."/>
        </authorList>
    </citation>
    <scope>NUCLEOTIDE SEQUENCE</scope>
</reference>
<accession>A0A8S4G0L3</accession>
<sequence length="360" mass="41503">MSTRRSPPPVPKSSKTLPGPKDPLPERYDSAPNLSTEPHTAINTRSKRKRETDLDMQAIMTEIKDMFSSLSLEQNKRISNIQTSMSNIEKQNEEITSSIKFLSEKYDEFFERVKKLESEKTDDIKRIHILEDKVEFLERKLRSSGIEVRNVPKRVQDKQETKEDLCQIIKDMGKTLEVGLNDSDIKDVYRINSRSVEKPIIVEFCSTLTKEKIVASAKKFNKGKTLHEKLNTGHLNFKEKKPVFVSESLTPRTQKLFYIAREFSKAMVTPFAGLLGERFSCGNRRICPKYALNTSRSSTISSKIDPLSHTTHNHKHILPQPQHKYSSQYTVYADITNYYETSRFHTYFCSNNIILSNNGL</sequence>
<dbReference type="Gene3D" id="1.20.5.4090">
    <property type="match status" value="1"/>
</dbReference>
<dbReference type="AlphaFoldDB" id="A0A8S4G0L3"/>
<gene>
    <name evidence="3" type="ORF">PLXY2_LOCUS12121</name>
</gene>
<organism evidence="3 4">
    <name type="scientific">Plutella xylostella</name>
    <name type="common">Diamondback moth</name>
    <name type="synonym">Plutella maculipennis</name>
    <dbReference type="NCBI Taxonomy" id="51655"/>
    <lineage>
        <taxon>Eukaryota</taxon>
        <taxon>Metazoa</taxon>
        <taxon>Ecdysozoa</taxon>
        <taxon>Arthropoda</taxon>
        <taxon>Hexapoda</taxon>
        <taxon>Insecta</taxon>
        <taxon>Pterygota</taxon>
        <taxon>Neoptera</taxon>
        <taxon>Endopterygota</taxon>
        <taxon>Lepidoptera</taxon>
        <taxon>Glossata</taxon>
        <taxon>Ditrysia</taxon>
        <taxon>Yponomeutoidea</taxon>
        <taxon>Plutellidae</taxon>
        <taxon>Plutella</taxon>
    </lineage>
</organism>
<dbReference type="Proteomes" id="UP000653454">
    <property type="component" value="Unassembled WGS sequence"/>
</dbReference>
<name>A0A8S4G0L3_PLUXY</name>
<feature type="compositionally biased region" description="Pro residues" evidence="2">
    <location>
        <begin position="1"/>
        <end position="11"/>
    </location>
</feature>
<keyword evidence="1" id="KW-0175">Coiled coil</keyword>
<dbReference type="SUPFAM" id="SSF57997">
    <property type="entry name" value="Tropomyosin"/>
    <property type="match status" value="1"/>
</dbReference>